<dbReference type="GO" id="GO:0016874">
    <property type="term" value="F:ligase activity"/>
    <property type="evidence" value="ECO:0007669"/>
    <property type="project" value="UniProtKB-KW"/>
</dbReference>
<evidence type="ECO:0000313" key="8">
    <source>
        <dbReference type="Proteomes" id="UP000242243"/>
    </source>
</evidence>
<dbReference type="InterPro" id="IPR011761">
    <property type="entry name" value="ATP-grasp"/>
</dbReference>
<dbReference type="PROSITE" id="PS50975">
    <property type="entry name" value="ATP_GRASP"/>
    <property type="match status" value="1"/>
</dbReference>
<dbReference type="Proteomes" id="UP000321547">
    <property type="component" value="Unassembled WGS sequence"/>
</dbReference>
<evidence type="ECO:0000256" key="2">
    <source>
        <dbReference type="ARBA" id="ARBA00022741"/>
    </source>
</evidence>
<evidence type="ECO:0000259" key="5">
    <source>
        <dbReference type="PROSITE" id="PS50975"/>
    </source>
</evidence>
<evidence type="ECO:0000256" key="3">
    <source>
        <dbReference type="ARBA" id="ARBA00022840"/>
    </source>
</evidence>
<dbReference type="STRING" id="306540.SAMN05421839_1323"/>
<reference evidence="6 9" key="2">
    <citation type="submission" date="2019-07" db="EMBL/GenBank/DDBJ databases">
        <title>Whole genome shotgun sequence of Halolactibacillus halophilus NBRC 100868.</title>
        <authorList>
            <person name="Hosoyama A."/>
            <person name="Uohara A."/>
            <person name="Ohji S."/>
            <person name="Ichikawa N."/>
        </authorList>
    </citation>
    <scope>NUCLEOTIDE SEQUENCE [LARGE SCALE GENOMIC DNA]</scope>
    <source>
        <strain evidence="6 9">NBRC 100868</strain>
    </source>
</reference>
<dbReference type="SUPFAM" id="SSF56059">
    <property type="entry name" value="Glutathione synthetase ATP-binding domain-like"/>
    <property type="match status" value="1"/>
</dbReference>
<dbReference type="InterPro" id="IPR013815">
    <property type="entry name" value="ATP_grasp_subdomain_1"/>
</dbReference>
<keyword evidence="3 4" id="KW-0067">ATP-binding</keyword>
<keyword evidence="1" id="KW-0436">Ligase</keyword>
<gene>
    <name evidence="6" type="ORF">HHA03_24340</name>
    <name evidence="7" type="ORF">SAMN05421839_1323</name>
</gene>
<dbReference type="InterPro" id="IPR052032">
    <property type="entry name" value="ATP-dep_AA_Ligase"/>
</dbReference>
<dbReference type="Pfam" id="PF08443">
    <property type="entry name" value="RimK"/>
    <property type="match status" value="1"/>
</dbReference>
<protein>
    <submittedName>
        <fullName evidence="7">RimK-like ATP-grasp domain-containing protein</fullName>
    </submittedName>
</protein>
<dbReference type="EMBL" id="BJWI01000076">
    <property type="protein sequence ID" value="GEM02902.1"/>
    <property type="molecule type" value="Genomic_DNA"/>
</dbReference>
<accession>A0A1I5RMF5</accession>
<dbReference type="GO" id="GO:0046872">
    <property type="term" value="F:metal ion binding"/>
    <property type="evidence" value="ECO:0007669"/>
    <property type="project" value="InterPro"/>
</dbReference>
<dbReference type="GO" id="GO:0005524">
    <property type="term" value="F:ATP binding"/>
    <property type="evidence" value="ECO:0007669"/>
    <property type="project" value="UniProtKB-UniRule"/>
</dbReference>
<dbReference type="AlphaFoldDB" id="A0A1I5RMF5"/>
<reference evidence="7 8" key="1">
    <citation type="submission" date="2016-10" db="EMBL/GenBank/DDBJ databases">
        <authorList>
            <person name="de Groot N.N."/>
        </authorList>
    </citation>
    <scope>NUCLEOTIDE SEQUENCE [LARGE SCALE GENOMIC DNA]</scope>
    <source>
        <strain evidence="7 8">DSM 17073</strain>
    </source>
</reference>
<dbReference type="Proteomes" id="UP000242243">
    <property type="component" value="Unassembled WGS sequence"/>
</dbReference>
<dbReference type="OrthoDB" id="9803907at2"/>
<proteinExistence type="predicted"/>
<dbReference type="InterPro" id="IPR013651">
    <property type="entry name" value="ATP-grasp_RimK-type"/>
</dbReference>
<dbReference type="EMBL" id="FOXC01000032">
    <property type="protein sequence ID" value="SFP59580.1"/>
    <property type="molecule type" value="Genomic_DNA"/>
</dbReference>
<dbReference type="Gene3D" id="3.30.1490.20">
    <property type="entry name" value="ATP-grasp fold, A domain"/>
    <property type="match status" value="1"/>
</dbReference>
<dbReference type="Gene3D" id="3.30.470.20">
    <property type="entry name" value="ATP-grasp fold, B domain"/>
    <property type="match status" value="1"/>
</dbReference>
<evidence type="ECO:0000313" key="7">
    <source>
        <dbReference type="EMBL" id="SFP59580.1"/>
    </source>
</evidence>
<evidence type="ECO:0000313" key="9">
    <source>
        <dbReference type="Proteomes" id="UP000321547"/>
    </source>
</evidence>
<keyword evidence="9" id="KW-1185">Reference proteome</keyword>
<evidence type="ECO:0000256" key="1">
    <source>
        <dbReference type="ARBA" id="ARBA00022598"/>
    </source>
</evidence>
<dbReference type="PANTHER" id="PTHR43585:SF2">
    <property type="entry name" value="ATP-GRASP ENZYME FSQD"/>
    <property type="match status" value="1"/>
</dbReference>
<keyword evidence="2 4" id="KW-0547">Nucleotide-binding</keyword>
<evidence type="ECO:0000313" key="6">
    <source>
        <dbReference type="EMBL" id="GEM02902.1"/>
    </source>
</evidence>
<name>A0A1I5RMF5_9BACI</name>
<dbReference type="PANTHER" id="PTHR43585">
    <property type="entry name" value="FUMIPYRROLE BIOSYNTHESIS PROTEIN C"/>
    <property type="match status" value="1"/>
</dbReference>
<dbReference type="RefSeq" id="WP_089833070.1">
    <property type="nucleotide sequence ID" value="NZ_BJWI01000076.1"/>
</dbReference>
<organism evidence="7 8">
    <name type="scientific">Halolactibacillus halophilus</name>
    <dbReference type="NCBI Taxonomy" id="306540"/>
    <lineage>
        <taxon>Bacteria</taxon>
        <taxon>Bacillati</taxon>
        <taxon>Bacillota</taxon>
        <taxon>Bacilli</taxon>
        <taxon>Bacillales</taxon>
        <taxon>Bacillaceae</taxon>
        <taxon>Halolactibacillus</taxon>
    </lineage>
</organism>
<feature type="domain" description="ATP-grasp" evidence="5">
    <location>
        <begin position="114"/>
        <end position="305"/>
    </location>
</feature>
<dbReference type="Gene3D" id="3.40.50.20">
    <property type="match status" value="1"/>
</dbReference>
<evidence type="ECO:0000256" key="4">
    <source>
        <dbReference type="PROSITE-ProRule" id="PRU00409"/>
    </source>
</evidence>
<sequence>MNVVILNHYPPVLVDYAEWLSDFVDTFTLIIPEKYKEYFDSKNGYNSVITLKNYFNDNELSEVISEVNSEEKITHIISISEKDTQRAALLREYYGIRGQKMLSATLYRNKFWMKRKVADSGFLVPSFKLVHNTDEIINFIRKYNYPIILKPISEADSIGVVKINEEKELVALDIEYPMLVEEYIECKNMYSIDGVVINGNPALIVAHKYHDKPMENQNKTSLIIVEQLLPGDPMSLRLVEYQKRLLKEIPHEAKAYCFHTEVFHTLNDKIIFCETASRLAGARIPQLIKLSYDIDLEGLNIQTQLGIRNGFPINSRQMPEKKVYSILLPKKLGKVVSIPDEKEIPFNWVVSFSPLIRINEVISEKNGSTDVASFLIISLDIHEDLNIKLRELQTYLDESIVYEKICSS</sequence>